<accession>A0A220U3V5</accession>
<organism evidence="3 4">
    <name type="scientific">Virgibacillus phasianinus</name>
    <dbReference type="NCBI Taxonomy" id="2017483"/>
    <lineage>
        <taxon>Bacteria</taxon>
        <taxon>Bacillati</taxon>
        <taxon>Bacillota</taxon>
        <taxon>Bacilli</taxon>
        <taxon>Bacillales</taxon>
        <taxon>Bacillaceae</taxon>
        <taxon>Virgibacillus</taxon>
    </lineage>
</organism>
<dbReference type="KEGG" id="vil:CFK37_12165"/>
<feature type="coiled-coil region" evidence="1">
    <location>
        <begin position="167"/>
        <end position="194"/>
    </location>
</feature>
<evidence type="ECO:0000256" key="1">
    <source>
        <dbReference type="SAM" id="Coils"/>
    </source>
</evidence>
<sequence length="727" mass="82891">MISPGKVLIFMKKKFKRLFFKDNGSVSIYAIIIILPIFMLNALLIDTLRIMSAERQIENAMDTALRSTMAEFDTKLASVGLFAYGGESADADFNRFINKQFYNSVELSGYENLSSPEIITANANFTNERNLVDYDVFEHQILESMKYQAPAQIGEALFTLVGSKNLNNITEEQVENAKNVSENYEKILELTEKRNDEIDKAVKEYKHYSAVFKDDIPNKIIGNPVTDNSKDKKIPSGIKTFEELIFYYDRYHKLKKKEELKDGEQQEIDNYEKNYNEDVAFSYYLNVIAGKEIKNALVGKGGSLSSPAKNSAKWYNKEIKKILDKGKGKSLKALESLYLDKSFFETVINNMDKVNKELDLATSVPIREILKSQDLTNLTITQLIMVFYVVIKKEKFKDLALLVKDAVTTKTTNIVDTQLVAIDDQFLLYEDSKKELKSEEYGAAKKEAKTSFSDLLNSLGSARELGNDQQVYDELEGIMASYNAATNGGGDKEESDRLQFISDAFNRFKEFVNFVHGFPEEFRNQLYINEYILANYGTSPPYELIDAESYLFKNKQGQFITYGYGSAGTNYFMFIKDIVLVLFVVNLMESMVKGGFAGPVGFLRAVGQAFIFTGKQLTNITTGDYVLEWQPFKIAQIDMTMPMFLRIFMMMRSTGESYNHEKLRRLQAVITKDTGVDLNKAPSYIEGNVKGKIKLWFIPALTEVIPNQYGNVKGSYYYINKKKVYSY</sequence>
<keyword evidence="2" id="KW-1133">Transmembrane helix</keyword>
<dbReference type="EMBL" id="CP022315">
    <property type="protein sequence ID" value="ASK62848.1"/>
    <property type="molecule type" value="Genomic_DNA"/>
</dbReference>
<feature type="transmembrane region" description="Helical" evidence="2">
    <location>
        <begin position="26"/>
        <end position="45"/>
    </location>
</feature>
<dbReference type="Proteomes" id="UP000198312">
    <property type="component" value="Chromosome"/>
</dbReference>
<reference evidence="3 4" key="1">
    <citation type="submission" date="2017-07" db="EMBL/GenBank/DDBJ databases">
        <title>Virgibacillus sp. LM2416.</title>
        <authorList>
            <person name="Tak E.J."/>
            <person name="Bae J.-W."/>
        </authorList>
    </citation>
    <scope>NUCLEOTIDE SEQUENCE [LARGE SCALE GENOMIC DNA]</scope>
    <source>
        <strain evidence="3 4">LM2416</strain>
    </source>
</reference>
<keyword evidence="2" id="KW-0812">Transmembrane</keyword>
<protein>
    <submittedName>
        <fullName evidence="3">Uncharacterized protein</fullName>
    </submittedName>
</protein>
<name>A0A220U3V5_9BACI</name>
<evidence type="ECO:0000313" key="3">
    <source>
        <dbReference type="EMBL" id="ASK62848.1"/>
    </source>
</evidence>
<proteinExistence type="predicted"/>
<keyword evidence="4" id="KW-1185">Reference proteome</keyword>
<keyword evidence="2" id="KW-0472">Membrane</keyword>
<keyword evidence="1" id="KW-0175">Coiled coil</keyword>
<evidence type="ECO:0000313" key="4">
    <source>
        <dbReference type="Proteomes" id="UP000198312"/>
    </source>
</evidence>
<dbReference type="AlphaFoldDB" id="A0A220U3V5"/>
<evidence type="ECO:0000256" key="2">
    <source>
        <dbReference type="SAM" id="Phobius"/>
    </source>
</evidence>
<gene>
    <name evidence="3" type="ORF">CFK37_12165</name>
</gene>